<dbReference type="InterPro" id="IPR036188">
    <property type="entry name" value="FAD/NAD-bd_sf"/>
</dbReference>
<dbReference type="PANTHER" id="PTHR10742:SF398">
    <property type="entry name" value="AMINE OXIDASE DOMAIN-CONTAINING PROTEIN-RELATED"/>
    <property type="match status" value="1"/>
</dbReference>
<gene>
    <name evidence="2" type="ORF">ILUMI_11675</name>
</gene>
<dbReference type="SUPFAM" id="SSF51905">
    <property type="entry name" value="FAD/NAD(P)-binding domain"/>
    <property type="match status" value="1"/>
</dbReference>
<name>A0A8K0D4H1_IGNLU</name>
<dbReference type="GO" id="GO:0046592">
    <property type="term" value="F:polyamine oxidase activity"/>
    <property type="evidence" value="ECO:0007669"/>
    <property type="project" value="TreeGrafter"/>
</dbReference>
<evidence type="ECO:0000313" key="3">
    <source>
        <dbReference type="Proteomes" id="UP000801492"/>
    </source>
</evidence>
<dbReference type="InterPro" id="IPR002937">
    <property type="entry name" value="Amino_oxidase"/>
</dbReference>
<dbReference type="AlphaFoldDB" id="A0A8K0D4H1"/>
<protein>
    <recommendedName>
        <fullName evidence="1">Amine oxidase domain-containing protein</fullName>
    </recommendedName>
</protein>
<reference evidence="2" key="1">
    <citation type="submission" date="2019-08" db="EMBL/GenBank/DDBJ databases">
        <title>The genome of the North American firefly Photinus pyralis.</title>
        <authorList>
            <consortium name="Photinus pyralis genome working group"/>
            <person name="Fallon T.R."/>
            <person name="Sander Lower S.E."/>
            <person name="Weng J.-K."/>
        </authorList>
    </citation>
    <scope>NUCLEOTIDE SEQUENCE</scope>
    <source>
        <strain evidence="2">TRF0915ILg1</strain>
        <tissue evidence="2">Whole body</tissue>
    </source>
</reference>
<proteinExistence type="predicted"/>
<keyword evidence="3" id="KW-1185">Reference proteome</keyword>
<accession>A0A8K0D4H1</accession>
<evidence type="ECO:0000259" key="1">
    <source>
        <dbReference type="Pfam" id="PF01593"/>
    </source>
</evidence>
<comment type="caution">
    <text evidence="2">The sequence shown here is derived from an EMBL/GenBank/DDBJ whole genome shotgun (WGS) entry which is preliminary data.</text>
</comment>
<dbReference type="Pfam" id="PF01593">
    <property type="entry name" value="Amino_oxidase"/>
    <property type="match status" value="1"/>
</dbReference>
<dbReference type="Proteomes" id="UP000801492">
    <property type="component" value="Unassembled WGS sequence"/>
</dbReference>
<dbReference type="Gene3D" id="3.50.50.60">
    <property type="entry name" value="FAD/NAD(P)-binding domain"/>
    <property type="match status" value="1"/>
</dbReference>
<dbReference type="OrthoDB" id="6773446at2759"/>
<evidence type="ECO:0000313" key="2">
    <source>
        <dbReference type="EMBL" id="KAF2894475.1"/>
    </source>
</evidence>
<organism evidence="2 3">
    <name type="scientific">Ignelater luminosus</name>
    <name type="common">Cucubano</name>
    <name type="synonym">Pyrophorus luminosus</name>
    <dbReference type="NCBI Taxonomy" id="2038154"/>
    <lineage>
        <taxon>Eukaryota</taxon>
        <taxon>Metazoa</taxon>
        <taxon>Ecdysozoa</taxon>
        <taxon>Arthropoda</taxon>
        <taxon>Hexapoda</taxon>
        <taxon>Insecta</taxon>
        <taxon>Pterygota</taxon>
        <taxon>Neoptera</taxon>
        <taxon>Endopterygota</taxon>
        <taxon>Coleoptera</taxon>
        <taxon>Polyphaga</taxon>
        <taxon>Elateriformia</taxon>
        <taxon>Elateroidea</taxon>
        <taxon>Elateridae</taxon>
        <taxon>Agrypninae</taxon>
        <taxon>Pyrophorini</taxon>
        <taxon>Ignelater</taxon>
    </lineage>
</organism>
<dbReference type="InterPro" id="IPR050281">
    <property type="entry name" value="Flavin_monoamine_oxidase"/>
</dbReference>
<sequence>MTSLPIKSGGLGIRKVADIALPAFLASTFGVHDLVNLICPSLDEGTVHLEKEATEIWNELNPSNIPTIPTYQRNWDIINIQRINVNTFTFDSFTEIARLKALQLSESDAWLQAFPSSNIGTLMDNTSFRVCVALRIGSPVCRPYNCICGAQVSVDGRYGLHCGKGSVETFGPWSKEAQDLVHTIGTNLNQISGDSRSKQFLTQRISLAIQRGNAACSLHLQKTVIMRKPRVLIVGAGAAGIAATARLLENGFNDIIVLEAGTRIGGRIHSVNFAGGVAELGAQWCHGEKGNIVNDLVKNLNLLSPSSNSYDDFTFYQSSGKLLSRNVTDKLLKIAFEISYDDGALSNFNGSFGGYFAER</sequence>
<dbReference type="PANTHER" id="PTHR10742">
    <property type="entry name" value="FLAVIN MONOAMINE OXIDASE"/>
    <property type="match status" value="1"/>
</dbReference>
<dbReference type="EMBL" id="VTPC01006950">
    <property type="protein sequence ID" value="KAF2894475.1"/>
    <property type="molecule type" value="Genomic_DNA"/>
</dbReference>
<feature type="domain" description="Amine oxidase" evidence="1">
    <location>
        <begin position="239"/>
        <end position="321"/>
    </location>
</feature>